<reference evidence="7 8" key="1">
    <citation type="journal article" date="2014" name="PLoS Genet.">
        <title>Analysis of the Phlebiopsis gigantea genome, transcriptome and secretome provides insight into its pioneer colonization strategies of wood.</title>
        <authorList>
            <person name="Hori C."/>
            <person name="Ishida T."/>
            <person name="Igarashi K."/>
            <person name="Samejima M."/>
            <person name="Suzuki H."/>
            <person name="Master E."/>
            <person name="Ferreira P."/>
            <person name="Ruiz-Duenas F.J."/>
            <person name="Held B."/>
            <person name="Canessa P."/>
            <person name="Larrondo L.F."/>
            <person name="Schmoll M."/>
            <person name="Druzhinina I.S."/>
            <person name="Kubicek C.P."/>
            <person name="Gaskell J.A."/>
            <person name="Kersten P."/>
            <person name="St John F."/>
            <person name="Glasner J."/>
            <person name="Sabat G."/>
            <person name="Splinter BonDurant S."/>
            <person name="Syed K."/>
            <person name="Yadav J."/>
            <person name="Mgbeahuruike A.C."/>
            <person name="Kovalchuk A."/>
            <person name="Asiegbu F.O."/>
            <person name="Lackner G."/>
            <person name="Hoffmeister D."/>
            <person name="Rencoret J."/>
            <person name="Gutierrez A."/>
            <person name="Sun H."/>
            <person name="Lindquist E."/>
            <person name="Barry K."/>
            <person name="Riley R."/>
            <person name="Grigoriev I.V."/>
            <person name="Henrissat B."/>
            <person name="Kues U."/>
            <person name="Berka R.M."/>
            <person name="Martinez A.T."/>
            <person name="Covert S.F."/>
            <person name="Blanchette R.A."/>
            <person name="Cullen D."/>
        </authorList>
    </citation>
    <scope>NUCLEOTIDE SEQUENCE [LARGE SCALE GENOMIC DNA]</scope>
    <source>
        <strain evidence="7 8">11061_1 CR5-6</strain>
    </source>
</reference>
<dbReference type="Proteomes" id="UP000053257">
    <property type="component" value="Unassembled WGS sequence"/>
</dbReference>
<keyword evidence="8" id="KW-1185">Reference proteome</keyword>
<organism evidence="7 8">
    <name type="scientific">Phlebiopsis gigantea (strain 11061_1 CR5-6)</name>
    <name type="common">White-rot fungus</name>
    <name type="synonym">Peniophora gigantea</name>
    <dbReference type="NCBI Taxonomy" id="745531"/>
    <lineage>
        <taxon>Eukaryota</taxon>
        <taxon>Fungi</taxon>
        <taxon>Dikarya</taxon>
        <taxon>Basidiomycota</taxon>
        <taxon>Agaricomycotina</taxon>
        <taxon>Agaricomycetes</taxon>
        <taxon>Polyporales</taxon>
        <taxon>Phanerochaetaceae</taxon>
        <taxon>Phlebiopsis</taxon>
    </lineage>
</organism>
<feature type="transmembrane region" description="Helical" evidence="6">
    <location>
        <begin position="186"/>
        <end position="208"/>
    </location>
</feature>
<evidence type="ECO:0000313" key="7">
    <source>
        <dbReference type="EMBL" id="KIP05666.1"/>
    </source>
</evidence>
<evidence type="ECO:0000313" key="8">
    <source>
        <dbReference type="Proteomes" id="UP000053257"/>
    </source>
</evidence>
<evidence type="ECO:0000256" key="3">
    <source>
        <dbReference type="ARBA" id="ARBA00022692"/>
    </source>
</evidence>
<keyword evidence="4 6" id="KW-1133">Transmembrane helix</keyword>
<dbReference type="Pfam" id="PF06140">
    <property type="entry name" value="Ifi-6-16"/>
    <property type="match status" value="1"/>
</dbReference>
<feature type="transmembrane region" description="Helical" evidence="6">
    <location>
        <begin position="113"/>
        <end position="138"/>
    </location>
</feature>
<keyword evidence="5 6" id="KW-0472">Membrane</keyword>
<dbReference type="EMBL" id="KN840537">
    <property type="protein sequence ID" value="KIP05666.1"/>
    <property type="molecule type" value="Genomic_DNA"/>
</dbReference>
<comment type="similarity">
    <text evidence="2">Belongs to the IFI6/IFI27 family.</text>
</comment>
<dbReference type="AlphaFoldDB" id="A0A0C3RW21"/>
<protein>
    <submittedName>
        <fullName evidence="7">Uncharacterized protein</fullName>
    </submittedName>
</protein>
<name>A0A0C3RW21_PHLG1</name>
<comment type="subcellular location">
    <subcellularLocation>
        <location evidence="1">Membrane</location>
        <topology evidence="1">Multi-pass membrane protein</topology>
    </subcellularLocation>
</comment>
<evidence type="ECO:0000256" key="5">
    <source>
        <dbReference type="ARBA" id="ARBA00023136"/>
    </source>
</evidence>
<accession>A0A0C3RW21</accession>
<dbReference type="InterPro" id="IPR009311">
    <property type="entry name" value="IFI6/IFI27-like"/>
</dbReference>
<dbReference type="InterPro" id="IPR038213">
    <property type="entry name" value="IFI6/IFI27-like_sf"/>
</dbReference>
<evidence type="ECO:0000256" key="1">
    <source>
        <dbReference type="ARBA" id="ARBA00004141"/>
    </source>
</evidence>
<sequence>MSTLENWLAGLDPSKMNTADASGALKAFGDRVADSVDGMKAVDPGAVVERAKAMASQVADSKAVAETISSLFDSLESKHLPDVAAWLKQLAARLPAGKELVAVIEDINSRSRLLVYAVLLLGVAVLAAAASNLVVALIQALGFGARGVGKGSLAAGYQSAYMRARGNVPRGSSFSSLQSAGAQGSLGLSFGATATVVACLAGAAWYAVSKSS</sequence>
<gene>
    <name evidence="7" type="ORF">PHLGIDRAFT_144166</name>
</gene>
<evidence type="ECO:0000256" key="2">
    <source>
        <dbReference type="ARBA" id="ARBA00007262"/>
    </source>
</evidence>
<dbReference type="GO" id="GO:0016020">
    <property type="term" value="C:membrane"/>
    <property type="evidence" value="ECO:0007669"/>
    <property type="project" value="UniProtKB-SubCell"/>
</dbReference>
<dbReference type="HOGENOM" id="CLU_1300100_0_0_1"/>
<proteinExistence type="inferred from homology"/>
<evidence type="ECO:0000256" key="6">
    <source>
        <dbReference type="SAM" id="Phobius"/>
    </source>
</evidence>
<dbReference type="OrthoDB" id="440424at2759"/>
<dbReference type="Gene3D" id="6.10.110.10">
    <property type="match status" value="1"/>
</dbReference>
<evidence type="ECO:0000256" key="4">
    <source>
        <dbReference type="ARBA" id="ARBA00022989"/>
    </source>
</evidence>
<keyword evidence="3 6" id="KW-0812">Transmembrane</keyword>